<protein>
    <submittedName>
        <fullName evidence="5">GntR family transcriptional regulator</fullName>
    </submittedName>
</protein>
<dbReference type="Gene3D" id="3.40.1410.10">
    <property type="entry name" value="Chorismate lyase-like"/>
    <property type="match status" value="1"/>
</dbReference>
<dbReference type="GO" id="GO:0003677">
    <property type="term" value="F:DNA binding"/>
    <property type="evidence" value="ECO:0007669"/>
    <property type="project" value="UniProtKB-KW"/>
</dbReference>
<dbReference type="GO" id="GO:0003700">
    <property type="term" value="F:DNA-binding transcription factor activity"/>
    <property type="evidence" value="ECO:0007669"/>
    <property type="project" value="InterPro"/>
</dbReference>
<evidence type="ECO:0000256" key="3">
    <source>
        <dbReference type="ARBA" id="ARBA00023163"/>
    </source>
</evidence>
<evidence type="ECO:0000256" key="1">
    <source>
        <dbReference type="ARBA" id="ARBA00023015"/>
    </source>
</evidence>
<dbReference type="Pfam" id="PF00392">
    <property type="entry name" value="GntR"/>
    <property type="match status" value="1"/>
</dbReference>
<name>A0A1G5KR90_9FIRM</name>
<dbReference type="FunFam" id="1.10.10.10:FF:000079">
    <property type="entry name" value="GntR family transcriptional regulator"/>
    <property type="match status" value="1"/>
</dbReference>
<dbReference type="Pfam" id="PF07702">
    <property type="entry name" value="UTRA"/>
    <property type="match status" value="1"/>
</dbReference>
<dbReference type="AlphaFoldDB" id="A0A1G5KR90"/>
<keyword evidence="6" id="KW-1185">Reference proteome</keyword>
<dbReference type="SUPFAM" id="SSF46785">
    <property type="entry name" value="Winged helix' DNA-binding domain"/>
    <property type="match status" value="1"/>
</dbReference>
<proteinExistence type="predicted"/>
<evidence type="ECO:0000259" key="4">
    <source>
        <dbReference type="PROSITE" id="PS50949"/>
    </source>
</evidence>
<dbReference type="InterPro" id="IPR000524">
    <property type="entry name" value="Tscrpt_reg_HTH_GntR"/>
</dbReference>
<keyword evidence="3" id="KW-0804">Transcription</keyword>
<dbReference type="SMART" id="SM00866">
    <property type="entry name" value="UTRA"/>
    <property type="match status" value="1"/>
</dbReference>
<dbReference type="CDD" id="cd07377">
    <property type="entry name" value="WHTH_GntR"/>
    <property type="match status" value="1"/>
</dbReference>
<evidence type="ECO:0000256" key="2">
    <source>
        <dbReference type="ARBA" id="ARBA00023125"/>
    </source>
</evidence>
<dbReference type="InterPro" id="IPR036388">
    <property type="entry name" value="WH-like_DNA-bd_sf"/>
</dbReference>
<evidence type="ECO:0000313" key="5">
    <source>
        <dbReference type="EMBL" id="SCZ03126.1"/>
    </source>
</evidence>
<feature type="domain" description="HTH gntR-type" evidence="4">
    <location>
        <begin position="7"/>
        <end position="75"/>
    </location>
</feature>
<dbReference type="OrthoDB" id="457376at2"/>
<dbReference type="Proteomes" id="UP000198636">
    <property type="component" value="Unassembled WGS sequence"/>
</dbReference>
<dbReference type="STRING" id="1120976.SAMN03080606_03709"/>
<keyword evidence="1" id="KW-0805">Transcription regulation</keyword>
<dbReference type="InterPro" id="IPR050679">
    <property type="entry name" value="Bact_HTH_transcr_reg"/>
</dbReference>
<evidence type="ECO:0000313" key="6">
    <source>
        <dbReference type="Proteomes" id="UP000198636"/>
    </source>
</evidence>
<organism evidence="5 6">
    <name type="scientific">Alkaliphilus peptidifermentans DSM 18978</name>
    <dbReference type="NCBI Taxonomy" id="1120976"/>
    <lineage>
        <taxon>Bacteria</taxon>
        <taxon>Bacillati</taxon>
        <taxon>Bacillota</taxon>
        <taxon>Clostridia</taxon>
        <taxon>Peptostreptococcales</taxon>
        <taxon>Natronincolaceae</taxon>
        <taxon>Alkaliphilus</taxon>
    </lineage>
</organism>
<dbReference type="InterPro" id="IPR036390">
    <property type="entry name" value="WH_DNA-bd_sf"/>
</dbReference>
<dbReference type="SMART" id="SM00345">
    <property type="entry name" value="HTH_GNTR"/>
    <property type="match status" value="1"/>
</dbReference>
<dbReference type="GO" id="GO:0045892">
    <property type="term" value="P:negative regulation of DNA-templated transcription"/>
    <property type="evidence" value="ECO:0007669"/>
    <property type="project" value="TreeGrafter"/>
</dbReference>
<dbReference type="PROSITE" id="PS50949">
    <property type="entry name" value="HTH_GNTR"/>
    <property type="match status" value="1"/>
</dbReference>
<accession>A0A1G5KR90</accession>
<sequence length="244" mass="28687">MNKHYPAPMYIQIKELLLNKIKSNIYSYEQQLPSERELSKQYKVSRMTARNAITALVDEGWAFREPGKGTFVAKPKIERDLIKLSGFSQMLKEKGIEPSNLLLAIEIREANRIIATKLMLDIGEKVYEIIRLRYGNKIPIALEYTYLPENKFPNLEKYDFEKESLYEVLEYHYNLKLKYAEQNLSLARVNSYEAKILNVEYKEPILLLETLTYNIDDEPIEFTKSLTRGDNSVFYTELWYPSNT</sequence>
<dbReference type="PANTHER" id="PTHR44846:SF1">
    <property type="entry name" value="MANNOSYL-D-GLYCERATE TRANSPORT_METABOLISM SYSTEM REPRESSOR MNGR-RELATED"/>
    <property type="match status" value="1"/>
</dbReference>
<dbReference type="InterPro" id="IPR028978">
    <property type="entry name" value="Chorismate_lyase_/UTRA_dom_sf"/>
</dbReference>
<dbReference type="SUPFAM" id="SSF64288">
    <property type="entry name" value="Chorismate lyase-like"/>
    <property type="match status" value="1"/>
</dbReference>
<dbReference type="InterPro" id="IPR011663">
    <property type="entry name" value="UTRA"/>
</dbReference>
<keyword evidence="2" id="KW-0238">DNA-binding</keyword>
<dbReference type="PRINTS" id="PR00035">
    <property type="entry name" value="HTHGNTR"/>
</dbReference>
<reference evidence="5 6" key="1">
    <citation type="submission" date="2016-10" db="EMBL/GenBank/DDBJ databases">
        <authorList>
            <person name="de Groot N.N."/>
        </authorList>
    </citation>
    <scope>NUCLEOTIDE SEQUENCE [LARGE SCALE GENOMIC DNA]</scope>
    <source>
        <strain evidence="5 6">DSM 18978</strain>
    </source>
</reference>
<dbReference type="Gene3D" id="1.10.10.10">
    <property type="entry name" value="Winged helix-like DNA-binding domain superfamily/Winged helix DNA-binding domain"/>
    <property type="match status" value="1"/>
</dbReference>
<dbReference type="RefSeq" id="WP_091546587.1">
    <property type="nucleotide sequence ID" value="NZ_FMUS01000030.1"/>
</dbReference>
<gene>
    <name evidence="5" type="ORF">SAMN03080606_03709</name>
</gene>
<dbReference type="EMBL" id="FMUS01000030">
    <property type="protein sequence ID" value="SCZ03126.1"/>
    <property type="molecule type" value="Genomic_DNA"/>
</dbReference>
<dbReference type="PANTHER" id="PTHR44846">
    <property type="entry name" value="MANNOSYL-D-GLYCERATE TRANSPORT/METABOLISM SYSTEM REPRESSOR MNGR-RELATED"/>
    <property type="match status" value="1"/>
</dbReference>